<sequence length="127" mass="13709">MNAIPREVVSYVDVDVSTSSGEIGCKKKDSKKKAKKQERAEKVDCSDSDAFDEPESFQTVALPVAAFLSNPELGPTCGEEYLFVVKEERKLLPPIISIGDAVSSTSNLLTMESLIQMGFSFSATGPV</sequence>
<proteinExistence type="predicted"/>
<protein>
    <submittedName>
        <fullName evidence="2">Uncharacterized protein</fullName>
    </submittedName>
</protein>
<dbReference type="HOGENOM" id="CLU_1971071_0_0_1"/>
<dbReference type="AlphaFoldDB" id="A0A098VRL7"/>
<reference evidence="2 3" key="1">
    <citation type="submission" date="2014-04" db="EMBL/GenBank/DDBJ databases">
        <title>A new species of microsporidia sheds light on the evolution of extreme parasitism.</title>
        <authorList>
            <person name="Haag K.L."/>
            <person name="James T.Y."/>
            <person name="Larsson R."/>
            <person name="Schaer T.M."/>
            <person name="Refardt D."/>
            <person name="Pombert J.-F."/>
            <person name="Ebert D."/>
        </authorList>
    </citation>
    <scope>NUCLEOTIDE SEQUENCE [LARGE SCALE GENOMIC DNA]</scope>
    <source>
        <strain evidence="2 3">UGP3</strain>
        <tissue evidence="2">Spores</tissue>
    </source>
</reference>
<gene>
    <name evidence="2" type="ORF">DI09_35p270</name>
</gene>
<evidence type="ECO:0000256" key="1">
    <source>
        <dbReference type="SAM" id="MobiDB-lite"/>
    </source>
</evidence>
<evidence type="ECO:0000313" key="2">
    <source>
        <dbReference type="EMBL" id="KGG51439.1"/>
    </source>
</evidence>
<comment type="caution">
    <text evidence="2">The sequence shown here is derived from an EMBL/GenBank/DDBJ whole genome shotgun (WGS) entry which is preliminary data.</text>
</comment>
<name>A0A098VRL7_9MICR</name>
<dbReference type="VEuPathDB" id="MicrosporidiaDB:DI09_35p270"/>
<dbReference type="RefSeq" id="XP_013237866.1">
    <property type="nucleotide sequence ID" value="XM_013382412.1"/>
</dbReference>
<dbReference type="Proteomes" id="UP000029725">
    <property type="component" value="Unassembled WGS sequence"/>
</dbReference>
<evidence type="ECO:0000313" key="3">
    <source>
        <dbReference type="Proteomes" id="UP000029725"/>
    </source>
</evidence>
<feature type="region of interest" description="Disordered" evidence="1">
    <location>
        <begin position="25"/>
        <end position="51"/>
    </location>
</feature>
<accession>A0A098VRL7</accession>
<organism evidence="2 3">
    <name type="scientific">Mitosporidium daphniae</name>
    <dbReference type="NCBI Taxonomy" id="1485682"/>
    <lineage>
        <taxon>Eukaryota</taxon>
        <taxon>Fungi</taxon>
        <taxon>Fungi incertae sedis</taxon>
        <taxon>Microsporidia</taxon>
        <taxon>Mitosporidium</taxon>
    </lineage>
</organism>
<dbReference type="EMBL" id="JMKJ01000288">
    <property type="protein sequence ID" value="KGG51439.1"/>
    <property type="molecule type" value="Genomic_DNA"/>
</dbReference>
<keyword evidence="3" id="KW-1185">Reference proteome</keyword>
<dbReference type="GeneID" id="25259690"/>